<dbReference type="InterPro" id="IPR044066">
    <property type="entry name" value="TRIAD_supradom"/>
</dbReference>
<evidence type="ECO:0000256" key="9">
    <source>
        <dbReference type="PROSITE-ProRule" id="PRU00175"/>
    </source>
</evidence>
<comment type="caution">
    <text evidence="12">The sequence shown here is derived from an EMBL/GenBank/DDBJ whole genome shotgun (WGS) entry which is preliminary data.</text>
</comment>
<dbReference type="Pfam" id="PF26200">
    <property type="entry name" value="Rcat_RNF216"/>
    <property type="match status" value="1"/>
</dbReference>
<comment type="catalytic activity">
    <reaction evidence="1">
        <text>[E2 ubiquitin-conjugating enzyme]-S-ubiquitinyl-L-cysteine + [acceptor protein]-L-lysine = [E2 ubiquitin-conjugating enzyme]-L-cysteine + [acceptor protein]-N(6)-ubiquitinyl-L-lysine.</text>
        <dbReference type="EC" id="2.3.2.31"/>
    </reaction>
</comment>
<evidence type="ECO:0000256" key="1">
    <source>
        <dbReference type="ARBA" id="ARBA00001798"/>
    </source>
</evidence>
<evidence type="ECO:0000313" key="12">
    <source>
        <dbReference type="EMBL" id="KAG0666173.1"/>
    </source>
</evidence>
<feature type="domain" description="RING-type" evidence="10">
    <location>
        <begin position="181"/>
        <end position="231"/>
    </location>
</feature>
<dbReference type="OrthoDB" id="1431934at2759"/>
<evidence type="ECO:0000256" key="6">
    <source>
        <dbReference type="ARBA" id="ARBA00022771"/>
    </source>
</evidence>
<evidence type="ECO:0000259" key="10">
    <source>
        <dbReference type="PROSITE" id="PS50089"/>
    </source>
</evidence>
<dbReference type="PROSITE" id="PS51873">
    <property type="entry name" value="TRIAD"/>
    <property type="match status" value="1"/>
</dbReference>
<keyword evidence="3" id="KW-0808">Transferase</keyword>
<evidence type="ECO:0000256" key="3">
    <source>
        <dbReference type="ARBA" id="ARBA00022679"/>
    </source>
</evidence>
<dbReference type="InterPro" id="IPR002867">
    <property type="entry name" value="IBR_dom"/>
</dbReference>
<dbReference type="PANTHER" id="PTHR11685">
    <property type="entry name" value="RBR FAMILY RING FINGER AND IBR DOMAIN-CONTAINING"/>
    <property type="match status" value="1"/>
</dbReference>
<dbReference type="InterPro" id="IPR001841">
    <property type="entry name" value="Znf_RING"/>
</dbReference>
<dbReference type="Pfam" id="PF01485">
    <property type="entry name" value="IBR"/>
    <property type="match status" value="1"/>
</dbReference>
<dbReference type="SMART" id="SM00647">
    <property type="entry name" value="IBR"/>
    <property type="match status" value="2"/>
</dbReference>
<evidence type="ECO:0000256" key="4">
    <source>
        <dbReference type="ARBA" id="ARBA00022723"/>
    </source>
</evidence>
<dbReference type="SMART" id="SM00184">
    <property type="entry name" value="RING"/>
    <property type="match status" value="2"/>
</dbReference>
<dbReference type="Gene3D" id="3.30.40.10">
    <property type="entry name" value="Zinc/RING finger domain, C3HC4 (zinc finger)"/>
    <property type="match status" value="1"/>
</dbReference>
<keyword evidence="8" id="KW-0862">Zinc</keyword>
<name>A0A9P7B9X5_MAUEX</name>
<gene>
    <name evidence="12" type="primary">ITT1</name>
    <name evidence="12" type="ORF">C6P45_000275</name>
</gene>
<evidence type="ECO:0000256" key="5">
    <source>
        <dbReference type="ARBA" id="ARBA00022737"/>
    </source>
</evidence>
<dbReference type="GO" id="GO:0061630">
    <property type="term" value="F:ubiquitin protein ligase activity"/>
    <property type="evidence" value="ECO:0007669"/>
    <property type="project" value="UniProtKB-EC"/>
</dbReference>
<protein>
    <recommendedName>
        <fullName evidence="2">RBR-type E3 ubiquitin transferase</fullName>
        <ecNumber evidence="2">2.3.2.31</ecNumber>
    </recommendedName>
</protein>
<evidence type="ECO:0000259" key="11">
    <source>
        <dbReference type="PROSITE" id="PS51873"/>
    </source>
</evidence>
<feature type="domain" description="RING-type" evidence="11">
    <location>
        <begin position="177"/>
        <end position="453"/>
    </location>
</feature>
<dbReference type="Proteomes" id="UP000750334">
    <property type="component" value="Unassembled WGS sequence"/>
</dbReference>
<dbReference type="EC" id="2.3.2.31" evidence="2"/>
<proteinExistence type="predicted"/>
<dbReference type="GO" id="GO:0008270">
    <property type="term" value="F:zinc ion binding"/>
    <property type="evidence" value="ECO:0007669"/>
    <property type="project" value="UniProtKB-KW"/>
</dbReference>
<dbReference type="InterPro" id="IPR031127">
    <property type="entry name" value="E3_UB_ligase_RBR"/>
</dbReference>
<sequence>MADITKIKEDFLILKSMFPEVRLSPPISAISEETKYIIGSLKFDMFTSSSDLKMTYEKQSITLEKLIGNLLRFRIDVTEYPSYSKCMTIKLESRYISKEKRNVLLKEVEDQFSDMTDPSSDEYEPDTPLMMLLFNFLMYDSVDLLFQSHEIICSNRSEFKLFSGMLNELNEDTSNKSNYDCSICIETKKGKDMIILPCGKDHRLCSNCVVSYYTKLIEEGEILQVRCPECEYKEIDLNSYSDYKDLRKDLFTPAIPFEFFRNILSDEICDRYEQLFHSQTAVKLSKHSPYSSVTCRKCDNWCIKTDLDEPMMRCQKCQSTFCFDCLHSWHGYNNKCGSKTSLPVGVIEEYIDVMDTDDLRKKQLISAYGMKILEREMTDYLAEKMLDIAIATVGSDLQRCPKCRVVVQRSEGCNRMRCGVCSTVFCYLCGNDLNSDDSYEHYKEKFSECYGRLFEGMPGTEDE</sequence>
<organism evidence="12 13">
    <name type="scientific">Maudiozyma exigua</name>
    <name type="common">Yeast</name>
    <name type="synonym">Kazachstania exigua</name>
    <dbReference type="NCBI Taxonomy" id="34358"/>
    <lineage>
        <taxon>Eukaryota</taxon>
        <taxon>Fungi</taxon>
        <taxon>Dikarya</taxon>
        <taxon>Ascomycota</taxon>
        <taxon>Saccharomycotina</taxon>
        <taxon>Saccharomycetes</taxon>
        <taxon>Saccharomycetales</taxon>
        <taxon>Saccharomycetaceae</taxon>
        <taxon>Maudiozyma</taxon>
    </lineage>
</organism>
<accession>A0A9P7B9X5</accession>
<evidence type="ECO:0000256" key="8">
    <source>
        <dbReference type="ARBA" id="ARBA00022833"/>
    </source>
</evidence>
<keyword evidence="6 9" id="KW-0863">Zinc-finger</keyword>
<dbReference type="Gene3D" id="1.20.120.1750">
    <property type="match status" value="1"/>
</dbReference>
<keyword evidence="4" id="KW-0479">Metal-binding</keyword>
<dbReference type="PROSITE" id="PS50089">
    <property type="entry name" value="ZF_RING_2"/>
    <property type="match status" value="1"/>
</dbReference>
<evidence type="ECO:0000313" key="13">
    <source>
        <dbReference type="Proteomes" id="UP000750334"/>
    </source>
</evidence>
<dbReference type="SUPFAM" id="SSF57850">
    <property type="entry name" value="RING/U-box"/>
    <property type="match status" value="3"/>
</dbReference>
<dbReference type="AlphaFoldDB" id="A0A9P7B9X5"/>
<keyword evidence="7" id="KW-0833">Ubl conjugation pathway</keyword>
<keyword evidence="5" id="KW-0677">Repeat</keyword>
<dbReference type="CDD" id="cd20335">
    <property type="entry name" value="BRcat_RBR"/>
    <property type="match status" value="1"/>
</dbReference>
<dbReference type="GO" id="GO:0016567">
    <property type="term" value="P:protein ubiquitination"/>
    <property type="evidence" value="ECO:0007669"/>
    <property type="project" value="InterPro"/>
</dbReference>
<evidence type="ECO:0000256" key="7">
    <source>
        <dbReference type="ARBA" id="ARBA00022786"/>
    </source>
</evidence>
<dbReference type="InterPro" id="IPR013083">
    <property type="entry name" value="Znf_RING/FYVE/PHD"/>
</dbReference>
<dbReference type="EMBL" id="PUHR01000106">
    <property type="protein sequence ID" value="KAG0666173.1"/>
    <property type="molecule type" value="Genomic_DNA"/>
</dbReference>
<keyword evidence="13" id="KW-1185">Reference proteome</keyword>
<evidence type="ECO:0000256" key="2">
    <source>
        <dbReference type="ARBA" id="ARBA00012251"/>
    </source>
</evidence>
<reference evidence="12 13" key="1">
    <citation type="submission" date="2020-11" db="EMBL/GenBank/DDBJ databases">
        <title>Kefir isolates.</title>
        <authorList>
            <person name="Marcisauskas S."/>
            <person name="Kim Y."/>
            <person name="Blasche S."/>
        </authorList>
    </citation>
    <scope>NUCLEOTIDE SEQUENCE [LARGE SCALE GENOMIC DNA]</scope>
    <source>
        <strain evidence="12 13">OG2</strain>
    </source>
</reference>